<organism evidence="4">
    <name type="scientific">Bosea sp. NBC_00436</name>
    <dbReference type="NCBI Taxonomy" id="2969620"/>
    <lineage>
        <taxon>Bacteria</taxon>
        <taxon>Pseudomonadati</taxon>
        <taxon>Pseudomonadota</taxon>
        <taxon>Alphaproteobacteria</taxon>
        <taxon>Hyphomicrobiales</taxon>
        <taxon>Boseaceae</taxon>
        <taxon>Bosea</taxon>
    </lineage>
</organism>
<dbReference type="Gene3D" id="3.40.50.1820">
    <property type="entry name" value="alpha/beta hydrolase"/>
    <property type="match status" value="1"/>
</dbReference>
<dbReference type="InterPro" id="IPR050266">
    <property type="entry name" value="AB_hydrolase_sf"/>
</dbReference>
<accession>A0A9E8CJV2</accession>
<gene>
    <name evidence="4" type="ORF">NWE54_14175</name>
</gene>
<name>A0A9E8CJV2_9HYPH</name>
<dbReference type="PANTHER" id="PTHR43798">
    <property type="entry name" value="MONOACYLGLYCEROL LIPASE"/>
    <property type="match status" value="1"/>
</dbReference>
<keyword evidence="2 4" id="KW-0378">Hydrolase</keyword>
<dbReference type="InterPro" id="IPR000073">
    <property type="entry name" value="AB_hydrolase_1"/>
</dbReference>
<sequence length="259" mass="28261">MREKPTLVLLHGGPGFDHSMYKPAFSALSDIAQIVYYDHRGCGRSKNGPTERWTLDQWGDDVRALCDTLGIEKPIVLGTSFGGFVAQAYATRHPGHAAKLILVSTAAKFDFQQVYEAFERLGGAEAEKAARGYWSAPSDATRAVYSKTCVPLYAPRSQRDDGFWVARAITRNETGVHFNGPGNEHGRFDFRATLADISCPVLVMAGDKDPITPIAFSETIAASLPPEQVRFQRFAGCGHGIVADDPEGALRAIRDFILA</sequence>
<evidence type="ECO:0000256" key="2">
    <source>
        <dbReference type="ARBA" id="ARBA00022801"/>
    </source>
</evidence>
<dbReference type="GO" id="GO:0008233">
    <property type="term" value="F:peptidase activity"/>
    <property type="evidence" value="ECO:0007669"/>
    <property type="project" value="InterPro"/>
</dbReference>
<feature type="domain" description="AB hydrolase-1" evidence="3">
    <location>
        <begin position="5"/>
        <end position="245"/>
    </location>
</feature>
<evidence type="ECO:0000259" key="3">
    <source>
        <dbReference type="Pfam" id="PF00561"/>
    </source>
</evidence>
<proteinExistence type="inferred from homology"/>
<dbReference type="EMBL" id="CP102774">
    <property type="protein sequence ID" value="UZF84985.1"/>
    <property type="molecule type" value="Genomic_DNA"/>
</dbReference>
<evidence type="ECO:0000256" key="1">
    <source>
        <dbReference type="ARBA" id="ARBA00010088"/>
    </source>
</evidence>
<dbReference type="PANTHER" id="PTHR43798:SF33">
    <property type="entry name" value="HYDROLASE, PUTATIVE (AFU_ORTHOLOGUE AFUA_2G14860)-RELATED"/>
    <property type="match status" value="1"/>
</dbReference>
<dbReference type="GO" id="GO:0016020">
    <property type="term" value="C:membrane"/>
    <property type="evidence" value="ECO:0007669"/>
    <property type="project" value="TreeGrafter"/>
</dbReference>
<dbReference type="InterPro" id="IPR002410">
    <property type="entry name" value="Peptidase_S33"/>
</dbReference>
<evidence type="ECO:0000313" key="4">
    <source>
        <dbReference type="EMBL" id="UZF84985.1"/>
    </source>
</evidence>
<comment type="similarity">
    <text evidence="1">Belongs to the peptidase S33 family.</text>
</comment>
<reference evidence="4" key="1">
    <citation type="submission" date="2022-08" db="EMBL/GenBank/DDBJ databases">
        <title>Complete Genome Sequences of 2 Bosea sp. soil isolates.</title>
        <authorList>
            <person name="Alvarez Arevalo M."/>
            <person name="Sterndorff E.B."/>
            <person name="Faurdal D."/>
            <person name="Joergensen T.S."/>
            <person name="Weber T."/>
        </authorList>
    </citation>
    <scope>NUCLEOTIDE SEQUENCE</scope>
    <source>
        <strain evidence="4">NBC_00436</strain>
    </source>
</reference>
<dbReference type="AlphaFoldDB" id="A0A9E8CJV2"/>
<dbReference type="PRINTS" id="PR00793">
    <property type="entry name" value="PROAMNOPTASE"/>
</dbReference>
<dbReference type="GO" id="GO:0006508">
    <property type="term" value="P:proteolysis"/>
    <property type="evidence" value="ECO:0007669"/>
    <property type="project" value="InterPro"/>
</dbReference>
<dbReference type="InterPro" id="IPR029058">
    <property type="entry name" value="AB_hydrolase_fold"/>
</dbReference>
<protein>
    <submittedName>
        <fullName evidence="4">Alpha/beta hydrolase</fullName>
    </submittedName>
</protein>
<dbReference type="SUPFAM" id="SSF53474">
    <property type="entry name" value="alpha/beta-Hydrolases"/>
    <property type="match status" value="1"/>
</dbReference>
<dbReference type="PRINTS" id="PR00111">
    <property type="entry name" value="ABHYDROLASE"/>
</dbReference>
<dbReference type="Pfam" id="PF00561">
    <property type="entry name" value="Abhydrolase_1"/>
    <property type="match status" value="1"/>
</dbReference>